<gene>
    <name evidence="1" type="ORF">METZ01_LOCUS31996</name>
</gene>
<accession>A0A381QIH7</accession>
<reference evidence="1" key="1">
    <citation type="submission" date="2018-05" db="EMBL/GenBank/DDBJ databases">
        <authorList>
            <person name="Lanie J.A."/>
            <person name="Ng W.-L."/>
            <person name="Kazmierczak K.M."/>
            <person name="Andrzejewski T.M."/>
            <person name="Davidsen T.M."/>
            <person name="Wayne K.J."/>
            <person name="Tettelin H."/>
            <person name="Glass J.I."/>
            <person name="Rusch D."/>
            <person name="Podicherti R."/>
            <person name="Tsui H.-C.T."/>
            <person name="Winkler M.E."/>
        </authorList>
    </citation>
    <scope>NUCLEOTIDE SEQUENCE</scope>
</reference>
<dbReference type="AlphaFoldDB" id="A0A381QIH7"/>
<evidence type="ECO:0000313" key="1">
    <source>
        <dbReference type="EMBL" id="SUZ79142.1"/>
    </source>
</evidence>
<dbReference type="EMBL" id="UINC01001374">
    <property type="protein sequence ID" value="SUZ79142.1"/>
    <property type="molecule type" value="Genomic_DNA"/>
</dbReference>
<name>A0A381QIH7_9ZZZZ</name>
<feature type="non-terminal residue" evidence="1">
    <location>
        <position position="1"/>
    </location>
</feature>
<proteinExistence type="predicted"/>
<protein>
    <submittedName>
        <fullName evidence="1">Uncharacterized protein</fullName>
    </submittedName>
</protein>
<sequence>VALGLASARELAEGLVQAGGGQVRCVLLYGSHLHGTKPNRYSAYDFIVLVDDYRAFYSALKNSGHMRGSVRLMSTMAYILPPNVIAYSPVEDTDKVAKCHVVTRTHLGRALGPRPKDHYLLGRMVQRMAFIWVASDEDRQWVETVMTGAIDRVLTWMGPYLTEPVDADGLGRRILEVCYQGEFRPEATDRHQHTYEAQADHFLQVLSPVLSDAERHGLMVAEEGRYRLTSPSSAWETLRWRWHFMRSKLRMGIRTLKHTVTFEEWLPYIVRKAERHSGKKIKLTWLERRFPLLFLWPRGITFLLSRPKKDVRQ</sequence>
<organism evidence="1">
    <name type="scientific">marine metagenome</name>
    <dbReference type="NCBI Taxonomy" id="408172"/>
    <lineage>
        <taxon>unclassified sequences</taxon>
        <taxon>metagenomes</taxon>
        <taxon>ecological metagenomes</taxon>
    </lineage>
</organism>